<comment type="subcellular location">
    <subcellularLocation>
        <location evidence="1">Cell membrane</location>
        <topology evidence="1">Multi-pass membrane protein</topology>
    </subcellularLocation>
</comment>
<dbReference type="InterPro" id="IPR027463">
    <property type="entry name" value="AcrB_DN_DC_subdom"/>
</dbReference>
<keyword evidence="10" id="KW-1185">Reference proteome</keyword>
<dbReference type="EMBL" id="JACICY010000009">
    <property type="protein sequence ID" value="MBB3862043.1"/>
    <property type="molecule type" value="Genomic_DNA"/>
</dbReference>
<feature type="transmembrane region" description="Helical" evidence="8">
    <location>
        <begin position="913"/>
        <end position="937"/>
    </location>
</feature>
<comment type="caution">
    <text evidence="9">The sequence shown here is derived from an EMBL/GenBank/DDBJ whole genome shotgun (WGS) entry which is preliminary data.</text>
</comment>
<dbReference type="GO" id="GO:0042910">
    <property type="term" value="F:xenobiotic transmembrane transporter activity"/>
    <property type="evidence" value="ECO:0007669"/>
    <property type="project" value="TreeGrafter"/>
</dbReference>
<feature type="transmembrane region" description="Helical" evidence="8">
    <location>
        <begin position="428"/>
        <end position="451"/>
    </location>
</feature>
<dbReference type="PRINTS" id="PR00702">
    <property type="entry name" value="ACRIFLAVINRP"/>
</dbReference>
<evidence type="ECO:0000256" key="5">
    <source>
        <dbReference type="ARBA" id="ARBA00022692"/>
    </source>
</evidence>
<keyword evidence="4" id="KW-1003">Cell membrane</keyword>
<dbReference type="Gene3D" id="1.20.1640.10">
    <property type="entry name" value="Multidrug efflux transporter AcrB transmembrane domain"/>
    <property type="match status" value="2"/>
</dbReference>
<evidence type="ECO:0000256" key="3">
    <source>
        <dbReference type="ARBA" id="ARBA00022448"/>
    </source>
</evidence>
<dbReference type="SUPFAM" id="SSF82714">
    <property type="entry name" value="Multidrug efflux transporter AcrB TolC docking domain, DN and DC subdomains"/>
    <property type="match status" value="2"/>
</dbReference>
<evidence type="ECO:0000256" key="7">
    <source>
        <dbReference type="ARBA" id="ARBA00023136"/>
    </source>
</evidence>
<dbReference type="PANTHER" id="PTHR32063:SF68">
    <property type="entry name" value="PROBALE CATION EFFLUX SYSTEM PROTEIN"/>
    <property type="match status" value="1"/>
</dbReference>
<keyword evidence="6 8" id="KW-1133">Transmembrane helix</keyword>
<feature type="transmembrane region" description="Helical" evidence="8">
    <location>
        <begin position="990"/>
        <end position="1013"/>
    </location>
</feature>
<dbReference type="SUPFAM" id="SSF82693">
    <property type="entry name" value="Multidrug efflux transporter AcrB pore domain, PN1, PN2, PC1 and PC2 subdomains"/>
    <property type="match status" value="2"/>
</dbReference>
<dbReference type="Gene3D" id="3.30.70.1440">
    <property type="entry name" value="Multidrug efflux transporter AcrB pore domain"/>
    <property type="match status" value="1"/>
</dbReference>
<dbReference type="Gene3D" id="3.30.2090.10">
    <property type="entry name" value="Multidrug efflux transporter AcrB TolC docking domain, DN and DC subdomains"/>
    <property type="match status" value="2"/>
</dbReference>
<evidence type="ECO:0000256" key="6">
    <source>
        <dbReference type="ARBA" id="ARBA00022989"/>
    </source>
</evidence>
<keyword evidence="7 8" id="KW-0472">Membrane</keyword>
<sequence>MLRRLVEWSLGARFAVLGLAVLLAAFGGWSFKNLPIDAFPDISTTQVKIILKAPGMTPEEVESRVITPIEMEMLGIPNQQILRSMAKYGIADITIDFSDSSDIYWARSQVTERLNNVMGDLPASVEGGLAPISTPLSDVYMFTIEGPQSLAEKRRMLDWTIRPALRTVPGVADVNSLGGHAETFEVRPDPGAMAAAGLTYHDIQTAVESGNRNDGAGRLANGESTLIVRSVGAIQTADDLRAIVIRSGASGVLRLGDVATVTTGSLTRYGAVTKNGKEETVQGLVIALRGADASKVVGGVKERMAEIERSLPKGMTVDVFYDRSELVGHAVSTVEEALLEASILVVILLFLFLGNVRASLIVAAALPMATLVTFILMRWFGMSANLMSLGGLAIAIGMLVDGAVVVVENVVDRFAHPHHQSTSKIHQVLVATSEVVVPVTSGMVIIALVFLPLLTLQGLEGKLFGPVALTIVLALAGALVLSLTLIPVLAYFGLKQDAGHDEPWLMRQLSPLYSKSLHWAFDNRRTVFAIAGGSLLAAALAYTFIGKTFMPTMDEGAVLMQLEKQPSIGLDHSIAGDLKAQRLVMAKVPEVQDIIARVGSDELGLDPMSLNDTDSFMRLKPRSEWRVQDKDWLVEQIRLAMEDMPGVEPAFTQPIEMRVSEMLTGVRGDLALKIFGPDLKTLGELAAQTQGRLRKIRGVTEVKTLADDKVDYLQIDIDRLAAGRAGMPVAELQDALRAQLEGSRAGVVAEGNRRVPIVIKGDPANAGNPDTFTSQMIRSPDGTLLRVGDVARISQVEGPVKLDHENGSRFAVVQAFVSGRDLVGFVNDAKADIARNVKLPPGYRFEWGGQFENQQRASARLGVVLPVALLLIFGVLFWTLRSMRASLLIIAMIPFAVVGGIITLAVSGEYLSVPASVGFIALLGIAVLNGLVMVTYFRQLREQGLTIGEAVRRGAERRLRPVLMTASITAFGLVPLLFASGPGSEIQRPLAVVVIGGIITSTLLTLFLLPMLYERFGENPAERAALDDGMESASA</sequence>
<dbReference type="Gene3D" id="3.30.70.1430">
    <property type="entry name" value="Multidrug efflux transporter AcrB pore domain"/>
    <property type="match status" value="2"/>
</dbReference>
<dbReference type="InterPro" id="IPR001036">
    <property type="entry name" value="Acrflvin-R"/>
</dbReference>
<dbReference type="InterPro" id="IPR004763">
    <property type="entry name" value="CusA-like"/>
</dbReference>
<dbReference type="GO" id="GO:0005886">
    <property type="term" value="C:plasma membrane"/>
    <property type="evidence" value="ECO:0007669"/>
    <property type="project" value="UniProtKB-SubCell"/>
</dbReference>
<keyword evidence="3" id="KW-0813">Transport</keyword>
<gene>
    <name evidence="9" type="ORF">GGQ88_003337</name>
</gene>
<dbReference type="PANTHER" id="PTHR32063">
    <property type="match status" value="1"/>
</dbReference>
<feature type="transmembrane region" description="Helical" evidence="8">
    <location>
        <begin position="386"/>
        <end position="407"/>
    </location>
</feature>
<evidence type="ECO:0000313" key="10">
    <source>
        <dbReference type="Proteomes" id="UP000562395"/>
    </source>
</evidence>
<dbReference type="AlphaFoldDB" id="A0A7W5ZXY1"/>
<protein>
    <submittedName>
        <fullName evidence="9">Cobalt-zinc-cadmium resistance protein CzcA</fullName>
    </submittedName>
</protein>
<name>A0A7W5ZXY1_9SPHN</name>
<dbReference type="SUPFAM" id="SSF82866">
    <property type="entry name" value="Multidrug efflux transporter AcrB transmembrane domain"/>
    <property type="match status" value="2"/>
</dbReference>
<dbReference type="GO" id="GO:0008324">
    <property type="term" value="F:monoatomic cation transmembrane transporter activity"/>
    <property type="evidence" value="ECO:0007669"/>
    <property type="project" value="InterPro"/>
</dbReference>
<proteinExistence type="inferred from homology"/>
<organism evidence="9 10">
    <name type="scientific">Novosphingobium hassiacum</name>
    <dbReference type="NCBI Taxonomy" id="173676"/>
    <lineage>
        <taxon>Bacteria</taxon>
        <taxon>Pseudomonadati</taxon>
        <taxon>Pseudomonadota</taxon>
        <taxon>Alphaproteobacteria</taxon>
        <taxon>Sphingomonadales</taxon>
        <taxon>Sphingomonadaceae</taxon>
        <taxon>Novosphingobium</taxon>
    </lineage>
</organism>
<dbReference type="RefSeq" id="WP_183614536.1">
    <property type="nucleotide sequence ID" value="NZ_JACICY010000009.1"/>
</dbReference>
<reference evidence="9 10" key="1">
    <citation type="submission" date="2020-08" db="EMBL/GenBank/DDBJ databases">
        <title>Genomic Encyclopedia of Type Strains, Phase IV (KMG-IV): sequencing the most valuable type-strain genomes for metagenomic binning, comparative biology and taxonomic classification.</title>
        <authorList>
            <person name="Goeker M."/>
        </authorList>
    </citation>
    <scope>NUCLEOTIDE SEQUENCE [LARGE SCALE GENOMIC DNA]</scope>
    <source>
        <strain evidence="9 10">DSM 14552</strain>
    </source>
</reference>
<evidence type="ECO:0000256" key="4">
    <source>
        <dbReference type="ARBA" id="ARBA00022475"/>
    </source>
</evidence>
<feature type="transmembrane region" description="Helical" evidence="8">
    <location>
        <begin position="526"/>
        <end position="545"/>
    </location>
</feature>
<feature type="transmembrane region" description="Helical" evidence="8">
    <location>
        <begin position="887"/>
        <end position="907"/>
    </location>
</feature>
<evidence type="ECO:0000256" key="8">
    <source>
        <dbReference type="SAM" id="Phobius"/>
    </source>
</evidence>
<accession>A0A7W5ZXY1</accession>
<feature type="transmembrane region" description="Helical" evidence="8">
    <location>
        <begin position="958"/>
        <end position="978"/>
    </location>
</feature>
<dbReference type="Gene3D" id="3.30.70.1320">
    <property type="entry name" value="Multidrug efflux transporter AcrB pore domain like"/>
    <property type="match status" value="1"/>
</dbReference>
<evidence type="ECO:0000256" key="2">
    <source>
        <dbReference type="ARBA" id="ARBA00010942"/>
    </source>
</evidence>
<dbReference type="Proteomes" id="UP000562395">
    <property type="component" value="Unassembled WGS sequence"/>
</dbReference>
<dbReference type="NCBIfam" id="TIGR00914">
    <property type="entry name" value="2A0601"/>
    <property type="match status" value="1"/>
</dbReference>
<evidence type="ECO:0000256" key="1">
    <source>
        <dbReference type="ARBA" id="ARBA00004651"/>
    </source>
</evidence>
<feature type="transmembrane region" description="Helical" evidence="8">
    <location>
        <begin position="463"/>
        <end position="492"/>
    </location>
</feature>
<keyword evidence="5 8" id="KW-0812">Transmembrane</keyword>
<feature type="transmembrane region" description="Helical" evidence="8">
    <location>
        <begin position="337"/>
        <end position="353"/>
    </location>
</feature>
<comment type="similarity">
    <text evidence="2">Belongs to the resistance-nodulation-cell division (RND) (TC 2.A.6) family.</text>
</comment>
<feature type="transmembrane region" description="Helical" evidence="8">
    <location>
        <begin position="861"/>
        <end position="880"/>
    </location>
</feature>
<dbReference type="Pfam" id="PF00873">
    <property type="entry name" value="ACR_tran"/>
    <property type="match status" value="1"/>
</dbReference>
<feature type="transmembrane region" description="Helical" evidence="8">
    <location>
        <begin position="360"/>
        <end position="380"/>
    </location>
</feature>
<evidence type="ECO:0000313" key="9">
    <source>
        <dbReference type="EMBL" id="MBB3862043.1"/>
    </source>
</evidence>